<dbReference type="SUPFAM" id="SSF51120">
    <property type="entry name" value="beta-Roll"/>
    <property type="match status" value="3"/>
</dbReference>
<dbReference type="PRINTS" id="PR01488">
    <property type="entry name" value="RTXTOXINA"/>
</dbReference>
<dbReference type="PROSITE" id="PS00330">
    <property type="entry name" value="HEMOLYSIN_CALCIUM"/>
    <property type="match status" value="3"/>
</dbReference>
<evidence type="ECO:0000256" key="3">
    <source>
        <dbReference type="ARBA" id="ARBA00022525"/>
    </source>
</evidence>
<accession>A0A0X3UMJ2</accession>
<evidence type="ECO:0000256" key="4">
    <source>
        <dbReference type="ARBA" id="ARBA00022656"/>
    </source>
</evidence>
<dbReference type="Gene3D" id="2.150.10.10">
    <property type="entry name" value="Serralysin-like metalloprotease, C-terminal"/>
    <property type="match status" value="3"/>
</dbReference>
<keyword evidence="6" id="KW-0843">Virulence</keyword>
<dbReference type="PANTHER" id="PTHR38340:SF1">
    <property type="entry name" value="S-LAYER PROTEIN"/>
    <property type="match status" value="1"/>
</dbReference>
<comment type="caution">
    <text evidence="10">The sequence shown here is derived from an EMBL/GenBank/DDBJ whole genome shotgun (WGS) entry which is preliminary data.</text>
</comment>
<feature type="chain" id="PRO_5007055112" description="Calcium-binding protein" evidence="9">
    <location>
        <begin position="31"/>
        <end position="389"/>
    </location>
</feature>
<keyword evidence="7" id="KW-0472">Membrane</keyword>
<dbReference type="InterPro" id="IPR050557">
    <property type="entry name" value="RTX_toxin/Mannuronan_C5-epim"/>
</dbReference>
<dbReference type="GO" id="GO:0005509">
    <property type="term" value="F:calcium ion binding"/>
    <property type="evidence" value="ECO:0007669"/>
    <property type="project" value="InterPro"/>
</dbReference>
<sequence length="389" mass="39322">MARIIRPALAGLALLTTTCAVGLLAGPAQAAAAGVASVYGGTKVQYKAATGKQNKVVITRLGNTVTIDDVVAVKAGKGCKKVNSSKVRCTTGKAPTRVRVYTYDRNDSIVDNTDVRMSADSGTGNDRVYGGSRGDYIRGGMGADKLYGQGGNDNLDGSEGNDLVHGGDGDDVVMDAGSKYSGNDILHGDSGGDTIWGEAGNDQLYGDFGSDILFGGPGRDRLDGGYGEDTLQGDDCYMGSAIGPCVAADVLLGGPGIDAVDYSTSDAPLTVDLDGASRDDGQSGEHDTVGADVENLYGGSKSDRLTGNNAANNIAGGRGGNDTIHGGSGDDSLEGGTGRDKLYGDAGDDVLQGADEGANAADRLDGGANGAGGDQCLAKKLDVKVNCER</sequence>
<dbReference type="InterPro" id="IPR018511">
    <property type="entry name" value="Hemolysin-typ_Ca-bd_CS"/>
</dbReference>
<dbReference type="GO" id="GO:0016020">
    <property type="term" value="C:membrane"/>
    <property type="evidence" value="ECO:0007669"/>
    <property type="project" value="UniProtKB-SubCell"/>
</dbReference>
<dbReference type="PRINTS" id="PR00313">
    <property type="entry name" value="CABNDNGRPT"/>
</dbReference>
<feature type="signal peptide" evidence="9">
    <location>
        <begin position="1"/>
        <end position="30"/>
    </location>
</feature>
<evidence type="ECO:0000256" key="5">
    <source>
        <dbReference type="ARBA" id="ARBA00022737"/>
    </source>
</evidence>
<evidence type="ECO:0000256" key="2">
    <source>
        <dbReference type="ARBA" id="ARBA00004613"/>
    </source>
</evidence>
<dbReference type="Pfam" id="PF00353">
    <property type="entry name" value="HemolysinCabind"/>
    <property type="match status" value="3"/>
</dbReference>
<organism evidence="10 11">
    <name type="scientific">Actinoplanes awajinensis subsp. mycoplanecinus</name>
    <dbReference type="NCBI Taxonomy" id="135947"/>
    <lineage>
        <taxon>Bacteria</taxon>
        <taxon>Bacillati</taxon>
        <taxon>Actinomycetota</taxon>
        <taxon>Actinomycetes</taxon>
        <taxon>Micromonosporales</taxon>
        <taxon>Micromonosporaceae</taxon>
        <taxon>Actinoplanes</taxon>
    </lineage>
</organism>
<proteinExistence type="predicted"/>
<keyword evidence="4" id="KW-0800">Toxin</keyword>
<dbReference type="OrthoDB" id="3738669at2"/>
<evidence type="ECO:0000256" key="8">
    <source>
        <dbReference type="SAM" id="MobiDB-lite"/>
    </source>
</evidence>
<evidence type="ECO:0000256" key="6">
    <source>
        <dbReference type="ARBA" id="ARBA00023026"/>
    </source>
</evidence>
<keyword evidence="5" id="KW-0677">Repeat</keyword>
<evidence type="ECO:0000313" key="11">
    <source>
        <dbReference type="Proteomes" id="UP000053244"/>
    </source>
</evidence>
<keyword evidence="3" id="KW-0964">Secreted</keyword>
<dbReference type="InterPro" id="IPR001343">
    <property type="entry name" value="Hemolysn_Ca-bd"/>
</dbReference>
<dbReference type="Proteomes" id="UP000053244">
    <property type="component" value="Unassembled WGS sequence"/>
</dbReference>
<feature type="region of interest" description="Disordered" evidence="8">
    <location>
        <begin position="274"/>
        <end position="373"/>
    </location>
</feature>
<dbReference type="InterPro" id="IPR003995">
    <property type="entry name" value="RTX_toxin_determinant-A"/>
</dbReference>
<dbReference type="EMBL" id="LLZH01000134">
    <property type="protein sequence ID" value="KUL33755.1"/>
    <property type="molecule type" value="Genomic_DNA"/>
</dbReference>
<dbReference type="GO" id="GO:0005576">
    <property type="term" value="C:extracellular region"/>
    <property type="evidence" value="ECO:0007669"/>
    <property type="project" value="UniProtKB-SubCell"/>
</dbReference>
<dbReference type="PANTHER" id="PTHR38340">
    <property type="entry name" value="S-LAYER PROTEIN"/>
    <property type="match status" value="1"/>
</dbReference>
<reference evidence="10 11" key="1">
    <citation type="submission" date="2015-10" db="EMBL/GenBank/DDBJ databases">
        <authorList>
            <person name="Gilbert D.G."/>
        </authorList>
    </citation>
    <scope>NUCLEOTIDE SEQUENCE [LARGE SCALE GENOMIC DNA]</scope>
    <source>
        <strain evidence="10 11">NRRL B-16712</strain>
    </source>
</reference>
<dbReference type="GO" id="GO:0090729">
    <property type="term" value="F:toxin activity"/>
    <property type="evidence" value="ECO:0007669"/>
    <property type="project" value="UniProtKB-KW"/>
</dbReference>
<evidence type="ECO:0000313" key="10">
    <source>
        <dbReference type="EMBL" id="KUL33755.1"/>
    </source>
</evidence>
<evidence type="ECO:0000256" key="1">
    <source>
        <dbReference type="ARBA" id="ARBA00004370"/>
    </source>
</evidence>
<name>A0A0X3UMJ2_9ACTN</name>
<keyword evidence="11" id="KW-1185">Reference proteome</keyword>
<evidence type="ECO:0000256" key="9">
    <source>
        <dbReference type="SAM" id="SignalP"/>
    </source>
</evidence>
<keyword evidence="9" id="KW-0732">Signal</keyword>
<dbReference type="InterPro" id="IPR011049">
    <property type="entry name" value="Serralysin-like_metalloprot_C"/>
</dbReference>
<evidence type="ECO:0000256" key="7">
    <source>
        <dbReference type="ARBA" id="ARBA00023136"/>
    </source>
</evidence>
<dbReference type="RefSeq" id="WP_067691653.1">
    <property type="nucleotide sequence ID" value="NZ_LLZH01000134.1"/>
</dbReference>
<protein>
    <recommendedName>
        <fullName evidence="12">Calcium-binding protein</fullName>
    </recommendedName>
</protein>
<gene>
    <name evidence="10" type="ORF">ADL15_17325</name>
</gene>
<feature type="compositionally biased region" description="Basic and acidic residues" evidence="8">
    <location>
        <begin position="275"/>
        <end position="289"/>
    </location>
</feature>
<comment type="subcellular location">
    <subcellularLocation>
        <location evidence="1">Membrane</location>
    </subcellularLocation>
    <subcellularLocation>
        <location evidence="2">Secreted</location>
    </subcellularLocation>
</comment>
<dbReference type="AlphaFoldDB" id="A0A0X3UMJ2"/>
<evidence type="ECO:0008006" key="12">
    <source>
        <dbReference type="Google" id="ProtNLM"/>
    </source>
</evidence>